<dbReference type="EMBL" id="CP004025">
    <property type="protein sequence ID" value="AGC45568.1"/>
    <property type="molecule type" value="Genomic_DNA"/>
</dbReference>
<reference evidence="2 3" key="1">
    <citation type="journal article" date="2013" name="Genome Announc.">
        <title>Complete genome sequence of Myxococcus stipitatus strain DSM 14675, a fruiting myxobacterium.</title>
        <authorList>
            <person name="Huntley S."/>
            <person name="Kneip S."/>
            <person name="Treuner-Lange A."/>
            <person name="Sogaard-Andersen L."/>
        </authorList>
    </citation>
    <scope>NUCLEOTIDE SEQUENCE [LARGE SCALE GENOMIC DNA]</scope>
    <source>
        <strain evidence="3">DSM 14675 / JCM 12634 / Mx s8</strain>
    </source>
</reference>
<evidence type="ECO:0008006" key="4">
    <source>
        <dbReference type="Google" id="ProtNLM"/>
    </source>
</evidence>
<protein>
    <recommendedName>
        <fullName evidence="4">Outer membrane protein beta-barrel domain-containing protein</fullName>
    </recommendedName>
</protein>
<proteinExistence type="predicted"/>
<accession>L7UBX5</accession>
<sequence length="361" mass="39164">MASFPTFAEMKKTLLSLGLALFLGTGPTAWAKDTRVDCEAECGAKSRRIKEHTFLFPMLQQSAFVTTYFGIREGVARYDVPDVPVGNLEPFDVHLTGLQQTLDLSLALTDWLALAGFGRATIITGTTPSGLLSSGATLDLVGQVGGVVRLLHSEHSGTQVSVRANVGYDRGRQVTLLPFVNAILQTPAITLEEIIQGQVGQLLFVPNRETTLNGGVYAAQSFGPLFSLQGSASVEYAWQNRRPFDLGLGHRFDQKTHAFRVFLALAAALDFNERFHVPLAVQGEFAFRTGRETRAVLDDRTLSDSTVGLGIYYSGRSNLQVGIGGTVTLNGDPYPAQDSDGTQESGEPTLSYGQLILRYVW</sequence>
<dbReference type="KEGG" id="msd:MYSTI_04270"/>
<dbReference type="PATRIC" id="fig|1278073.3.peg.4341"/>
<evidence type="ECO:0000313" key="3">
    <source>
        <dbReference type="Proteomes" id="UP000011131"/>
    </source>
</evidence>
<name>L7UBX5_MYXSD</name>
<gene>
    <name evidence="2" type="ordered locus">MYSTI_04270</name>
</gene>
<evidence type="ECO:0000313" key="2">
    <source>
        <dbReference type="EMBL" id="AGC45568.1"/>
    </source>
</evidence>
<dbReference type="Proteomes" id="UP000011131">
    <property type="component" value="Chromosome"/>
</dbReference>
<feature type="chain" id="PRO_5003984152" description="Outer membrane protein beta-barrel domain-containing protein" evidence="1">
    <location>
        <begin position="32"/>
        <end position="361"/>
    </location>
</feature>
<keyword evidence="1" id="KW-0732">Signal</keyword>
<dbReference type="AlphaFoldDB" id="L7UBX5"/>
<dbReference type="HOGENOM" id="CLU_806145_0_0_7"/>
<evidence type="ECO:0000256" key="1">
    <source>
        <dbReference type="SAM" id="SignalP"/>
    </source>
</evidence>
<feature type="signal peptide" evidence="1">
    <location>
        <begin position="1"/>
        <end position="31"/>
    </location>
</feature>
<organism evidence="2 3">
    <name type="scientific">Myxococcus stipitatus (strain DSM 14675 / JCM 12634 / Mx s8)</name>
    <dbReference type="NCBI Taxonomy" id="1278073"/>
    <lineage>
        <taxon>Bacteria</taxon>
        <taxon>Pseudomonadati</taxon>
        <taxon>Myxococcota</taxon>
        <taxon>Myxococcia</taxon>
        <taxon>Myxococcales</taxon>
        <taxon>Cystobacterineae</taxon>
        <taxon>Myxococcaceae</taxon>
        <taxon>Myxococcus</taxon>
    </lineage>
</organism>
<keyword evidence="3" id="KW-1185">Reference proteome</keyword>